<reference evidence="10 11" key="1">
    <citation type="submission" date="2015-07" db="EMBL/GenBank/DDBJ databases">
        <title>Genome sequence of Ornatilinea apprima DSM 23815.</title>
        <authorList>
            <person name="Hemp J."/>
            <person name="Ward L.M."/>
            <person name="Pace L.A."/>
            <person name="Fischer W.W."/>
        </authorList>
    </citation>
    <scope>NUCLEOTIDE SEQUENCE [LARGE SCALE GENOMIC DNA]</scope>
    <source>
        <strain evidence="10 11">P3M-1</strain>
    </source>
</reference>
<evidence type="ECO:0000256" key="8">
    <source>
        <dbReference type="ARBA" id="ARBA00023012"/>
    </source>
</evidence>
<dbReference type="InterPro" id="IPR003594">
    <property type="entry name" value="HATPase_dom"/>
</dbReference>
<dbReference type="InterPro" id="IPR036097">
    <property type="entry name" value="HisK_dim/P_sf"/>
</dbReference>
<dbReference type="InterPro" id="IPR004358">
    <property type="entry name" value="Sig_transdc_His_kin-like_C"/>
</dbReference>
<evidence type="ECO:0000313" key="10">
    <source>
        <dbReference type="EMBL" id="KPL81116.1"/>
    </source>
</evidence>
<dbReference type="InterPro" id="IPR003661">
    <property type="entry name" value="HisK_dim/P_dom"/>
</dbReference>
<dbReference type="CDD" id="cd00082">
    <property type="entry name" value="HisKA"/>
    <property type="match status" value="1"/>
</dbReference>
<dbReference type="GO" id="GO:0000155">
    <property type="term" value="F:phosphorelay sensor kinase activity"/>
    <property type="evidence" value="ECO:0007669"/>
    <property type="project" value="InterPro"/>
</dbReference>
<keyword evidence="4" id="KW-0808">Transferase</keyword>
<comment type="catalytic activity">
    <reaction evidence="1">
        <text>ATP + protein L-histidine = ADP + protein N-phospho-L-histidine.</text>
        <dbReference type="EC" id="2.7.13.3"/>
    </reaction>
</comment>
<evidence type="ECO:0000256" key="2">
    <source>
        <dbReference type="ARBA" id="ARBA00012438"/>
    </source>
</evidence>
<dbReference type="Gene3D" id="3.30.565.10">
    <property type="entry name" value="Histidine kinase-like ATPase, C-terminal domain"/>
    <property type="match status" value="1"/>
</dbReference>
<evidence type="ECO:0000256" key="7">
    <source>
        <dbReference type="ARBA" id="ARBA00022840"/>
    </source>
</evidence>
<evidence type="ECO:0000256" key="6">
    <source>
        <dbReference type="ARBA" id="ARBA00022777"/>
    </source>
</evidence>
<dbReference type="RefSeq" id="WP_075061069.1">
    <property type="nucleotide sequence ID" value="NZ_LGCL01000002.1"/>
</dbReference>
<keyword evidence="3" id="KW-0597">Phosphoprotein</keyword>
<accession>A0A0P6XY84</accession>
<feature type="domain" description="Histidine kinase" evidence="9">
    <location>
        <begin position="433"/>
        <end position="645"/>
    </location>
</feature>
<dbReference type="Gene3D" id="3.30.450.20">
    <property type="entry name" value="PAS domain"/>
    <property type="match status" value="2"/>
</dbReference>
<dbReference type="InterPro" id="IPR000014">
    <property type="entry name" value="PAS"/>
</dbReference>
<dbReference type="PROSITE" id="PS50109">
    <property type="entry name" value="HIS_KIN"/>
    <property type="match status" value="1"/>
</dbReference>
<name>A0A0P6XY84_9CHLR</name>
<dbReference type="AlphaFoldDB" id="A0A0P6XY84"/>
<dbReference type="SUPFAM" id="SSF55785">
    <property type="entry name" value="PYP-like sensor domain (PAS domain)"/>
    <property type="match status" value="1"/>
</dbReference>
<dbReference type="SMART" id="SM00091">
    <property type="entry name" value="PAS"/>
    <property type="match status" value="2"/>
</dbReference>
<sequence length="649" mass="71975">MIQSGNYASLPSIFRGKQPTLEDFGSLLNLMPEAALLVDKKRSLILYANSELLKVSAFSLRDLIDRPLSDLFDNARLETAEQGAELSAVMLRRKRDPIKVRLQLTGVDAAGQWAVLQVDIPKKTSEFGSADQDADLPKLLELTRLVESSGLDHLMQEMLRVIEGILKTDLICVYQAVGSYPQLCKMVSSEAAGIFPDSIPSTDLIRLAATNIWTSGKRVQTELHRAGRMANLAQVISTRLGNENASFGLLVAGFTERQSRQQLDLLFEFVANYLSSNLQHFTLVDNLKKERDQSARKLSIRNDLQDNIKEGVLVLTPDLRIAEMNPAAELILGYAEAEVRSHLADNILITPEGLMPALEAASSGMKMPGLTKVSLLKRDGQLFPANIQIIPTFQANTVQAIQVVITDLSENEQIRARTQHLEQQAAIGEVTAVFAHEVRNPINNISTGLQLLATRINGEDRNQELIGRMQSDCIRLNDLMESVLSFSRPMDIRLQPVNLDLLLRRVIDRWRPRMTRLRVETYYQSVDQLPFVRGDSRSLEQVFTNLISNAVEVMRDTGGTLAIQVCISEQVTNPPQIEVTVTDNGPGIPDEIKSRLFEPFVSNRPRGTGLGLAITKQIVTAHRGSIYASSFPGGTVFHVLIPVDNGENL</sequence>
<dbReference type="Pfam" id="PF02518">
    <property type="entry name" value="HATPase_c"/>
    <property type="match status" value="1"/>
</dbReference>
<protein>
    <recommendedName>
        <fullName evidence="2">histidine kinase</fullName>
        <ecNumber evidence="2">2.7.13.3</ecNumber>
    </recommendedName>
</protein>
<evidence type="ECO:0000256" key="3">
    <source>
        <dbReference type="ARBA" id="ARBA00022553"/>
    </source>
</evidence>
<dbReference type="Pfam" id="PF13426">
    <property type="entry name" value="PAS_9"/>
    <property type="match status" value="2"/>
</dbReference>
<keyword evidence="6" id="KW-0418">Kinase</keyword>
<dbReference type="CDD" id="cd00130">
    <property type="entry name" value="PAS"/>
    <property type="match status" value="1"/>
</dbReference>
<dbReference type="EC" id="2.7.13.3" evidence="2"/>
<dbReference type="InterPro" id="IPR036890">
    <property type="entry name" value="HATPase_C_sf"/>
</dbReference>
<keyword evidence="5" id="KW-0547">Nucleotide-binding</keyword>
<dbReference type="PANTHER" id="PTHR43065:SF10">
    <property type="entry name" value="PEROXIDE STRESS-ACTIVATED HISTIDINE KINASE MAK3"/>
    <property type="match status" value="1"/>
</dbReference>
<dbReference type="NCBIfam" id="TIGR00229">
    <property type="entry name" value="sensory_box"/>
    <property type="match status" value="1"/>
</dbReference>
<dbReference type="STRING" id="1134406.ADN00_00920"/>
<evidence type="ECO:0000256" key="4">
    <source>
        <dbReference type="ARBA" id="ARBA00022679"/>
    </source>
</evidence>
<dbReference type="Pfam" id="PF00512">
    <property type="entry name" value="HisKA"/>
    <property type="match status" value="1"/>
</dbReference>
<keyword evidence="11" id="KW-1185">Reference proteome</keyword>
<dbReference type="Proteomes" id="UP000050417">
    <property type="component" value="Unassembled WGS sequence"/>
</dbReference>
<dbReference type="PANTHER" id="PTHR43065">
    <property type="entry name" value="SENSOR HISTIDINE KINASE"/>
    <property type="match status" value="1"/>
</dbReference>
<evidence type="ECO:0000256" key="5">
    <source>
        <dbReference type="ARBA" id="ARBA00022741"/>
    </source>
</evidence>
<dbReference type="PRINTS" id="PR00344">
    <property type="entry name" value="BCTRLSENSOR"/>
</dbReference>
<comment type="caution">
    <text evidence="10">The sequence shown here is derived from an EMBL/GenBank/DDBJ whole genome shotgun (WGS) entry which is preliminary data.</text>
</comment>
<dbReference type="EMBL" id="LGCL01000002">
    <property type="protein sequence ID" value="KPL81116.1"/>
    <property type="molecule type" value="Genomic_DNA"/>
</dbReference>
<dbReference type="SUPFAM" id="SSF47384">
    <property type="entry name" value="Homodimeric domain of signal transducing histidine kinase"/>
    <property type="match status" value="1"/>
</dbReference>
<dbReference type="SMART" id="SM00388">
    <property type="entry name" value="HisKA"/>
    <property type="match status" value="1"/>
</dbReference>
<evidence type="ECO:0000259" key="9">
    <source>
        <dbReference type="PROSITE" id="PS50109"/>
    </source>
</evidence>
<dbReference type="SUPFAM" id="SSF55874">
    <property type="entry name" value="ATPase domain of HSP90 chaperone/DNA topoisomerase II/histidine kinase"/>
    <property type="match status" value="1"/>
</dbReference>
<gene>
    <name evidence="10" type="ORF">ADN00_00920</name>
</gene>
<evidence type="ECO:0000256" key="1">
    <source>
        <dbReference type="ARBA" id="ARBA00000085"/>
    </source>
</evidence>
<dbReference type="GO" id="GO:0005524">
    <property type="term" value="F:ATP binding"/>
    <property type="evidence" value="ECO:0007669"/>
    <property type="project" value="UniProtKB-KW"/>
</dbReference>
<keyword evidence="7" id="KW-0067">ATP-binding</keyword>
<dbReference type="SMART" id="SM00387">
    <property type="entry name" value="HATPase_c"/>
    <property type="match status" value="1"/>
</dbReference>
<dbReference type="Gene3D" id="1.10.287.130">
    <property type="match status" value="1"/>
</dbReference>
<keyword evidence="8" id="KW-0902">Two-component regulatory system</keyword>
<dbReference type="InterPro" id="IPR035965">
    <property type="entry name" value="PAS-like_dom_sf"/>
</dbReference>
<organism evidence="10 11">
    <name type="scientific">Ornatilinea apprima</name>
    <dbReference type="NCBI Taxonomy" id="1134406"/>
    <lineage>
        <taxon>Bacteria</taxon>
        <taxon>Bacillati</taxon>
        <taxon>Chloroflexota</taxon>
        <taxon>Anaerolineae</taxon>
        <taxon>Anaerolineales</taxon>
        <taxon>Anaerolineaceae</taxon>
        <taxon>Ornatilinea</taxon>
    </lineage>
</organism>
<dbReference type="OrthoDB" id="9784397at2"/>
<proteinExistence type="predicted"/>
<dbReference type="InterPro" id="IPR005467">
    <property type="entry name" value="His_kinase_dom"/>
</dbReference>
<evidence type="ECO:0000313" key="11">
    <source>
        <dbReference type="Proteomes" id="UP000050417"/>
    </source>
</evidence>